<proteinExistence type="predicted"/>
<evidence type="ECO:0000256" key="1">
    <source>
        <dbReference type="SAM" id="MobiDB-lite"/>
    </source>
</evidence>
<protein>
    <recommendedName>
        <fullName evidence="2">HTH arsR-type domain-containing protein</fullName>
    </recommendedName>
</protein>
<dbReference type="SUPFAM" id="SSF46785">
    <property type="entry name" value="Winged helix' DNA-binding domain"/>
    <property type="match status" value="1"/>
</dbReference>
<dbReference type="SMART" id="SM00418">
    <property type="entry name" value="HTH_ARSR"/>
    <property type="match status" value="1"/>
</dbReference>
<dbReference type="OrthoDB" id="7945987at2"/>
<comment type="caution">
    <text evidence="3">The sequence shown here is derived from an EMBL/GenBank/DDBJ whole genome shotgun (WGS) entry which is preliminary data.</text>
</comment>
<dbReference type="CDD" id="cd00090">
    <property type="entry name" value="HTH_ARSR"/>
    <property type="match status" value="1"/>
</dbReference>
<sequence length="222" mass="24440">MSEIPPTDALPVLASPVRDVGVESLKALGHPLRVQILNTLSQFGPQTASSLAERLGGTSGSFSYHLRQLAKHDFIRDVPDRGNARDRWWERTPGSINVNPLAVADNPAGVEAAHVILREWGRNRAALLAAFEERGERELPRPWFEASVLEAANVRVTATELDHISHRVTRALEAIIAPYRNRELADGMRAVQVQLNLFPILDPSTPQAPTTDTPPTTEGEDR</sequence>
<dbReference type="Pfam" id="PF12840">
    <property type="entry name" value="HTH_20"/>
    <property type="match status" value="1"/>
</dbReference>
<name>A0A1R1L7N4_9MICC</name>
<feature type="compositionally biased region" description="Low complexity" evidence="1">
    <location>
        <begin position="203"/>
        <end position="222"/>
    </location>
</feature>
<evidence type="ECO:0000259" key="2">
    <source>
        <dbReference type="SMART" id="SM00418"/>
    </source>
</evidence>
<evidence type="ECO:0000313" key="4">
    <source>
        <dbReference type="Proteomes" id="UP000187085"/>
    </source>
</evidence>
<dbReference type="InterPro" id="IPR036388">
    <property type="entry name" value="WH-like_DNA-bd_sf"/>
</dbReference>
<dbReference type="InterPro" id="IPR001845">
    <property type="entry name" value="HTH_ArsR_DNA-bd_dom"/>
</dbReference>
<dbReference type="Gene3D" id="1.10.10.10">
    <property type="entry name" value="Winged helix-like DNA-binding domain superfamily/Winged helix DNA-binding domain"/>
    <property type="match status" value="1"/>
</dbReference>
<dbReference type="RefSeq" id="WP_076704770.1">
    <property type="nucleotide sequence ID" value="NZ_MRDE01000072.1"/>
</dbReference>
<dbReference type="GO" id="GO:0003700">
    <property type="term" value="F:DNA-binding transcription factor activity"/>
    <property type="evidence" value="ECO:0007669"/>
    <property type="project" value="InterPro"/>
</dbReference>
<gene>
    <name evidence="3" type="ORF">BKD30_11475</name>
</gene>
<keyword evidence="4" id="KW-1185">Reference proteome</keyword>
<dbReference type="EMBL" id="MRDE01000072">
    <property type="protein sequence ID" value="OMH23540.1"/>
    <property type="molecule type" value="Genomic_DNA"/>
</dbReference>
<accession>A0A1R1L7N4</accession>
<dbReference type="AlphaFoldDB" id="A0A1R1L7N4"/>
<dbReference type="InterPro" id="IPR036390">
    <property type="entry name" value="WH_DNA-bd_sf"/>
</dbReference>
<reference evidence="3 4" key="1">
    <citation type="submission" date="2016-12" db="EMBL/GenBank/DDBJ databases">
        <title>Draft genome of Tersicoccus phoenicis 1P05MA.</title>
        <authorList>
            <person name="Nakajima Y."/>
            <person name="Yoshizawa S."/>
            <person name="Nakamura K."/>
            <person name="Ogura Y."/>
            <person name="Hayashi T."/>
            <person name="Kogure K."/>
        </authorList>
    </citation>
    <scope>NUCLEOTIDE SEQUENCE [LARGE SCALE GENOMIC DNA]</scope>
    <source>
        <strain evidence="3 4">1p05MA</strain>
    </source>
</reference>
<organism evidence="3 4">
    <name type="scientific">Tersicoccus phoenicis</name>
    <dbReference type="NCBI Taxonomy" id="554083"/>
    <lineage>
        <taxon>Bacteria</taxon>
        <taxon>Bacillati</taxon>
        <taxon>Actinomycetota</taxon>
        <taxon>Actinomycetes</taxon>
        <taxon>Micrococcales</taxon>
        <taxon>Micrococcaceae</taxon>
        <taxon>Tersicoccus</taxon>
    </lineage>
</organism>
<feature type="domain" description="HTH arsR-type" evidence="2">
    <location>
        <begin position="23"/>
        <end position="130"/>
    </location>
</feature>
<dbReference type="Proteomes" id="UP000187085">
    <property type="component" value="Unassembled WGS sequence"/>
</dbReference>
<dbReference type="InterPro" id="IPR011991">
    <property type="entry name" value="ArsR-like_HTH"/>
</dbReference>
<evidence type="ECO:0000313" key="3">
    <source>
        <dbReference type="EMBL" id="OMH23540.1"/>
    </source>
</evidence>
<dbReference type="STRING" id="554083.BKD30_11475"/>
<feature type="region of interest" description="Disordered" evidence="1">
    <location>
        <begin position="201"/>
        <end position="222"/>
    </location>
</feature>